<dbReference type="RefSeq" id="WP_155306899.1">
    <property type="nucleotide sequence ID" value="NZ_AP021875.1"/>
</dbReference>
<organism evidence="1 2">
    <name type="scientific">Desulfosarcina widdelii</name>
    <dbReference type="NCBI Taxonomy" id="947919"/>
    <lineage>
        <taxon>Bacteria</taxon>
        <taxon>Pseudomonadati</taxon>
        <taxon>Thermodesulfobacteriota</taxon>
        <taxon>Desulfobacteria</taxon>
        <taxon>Desulfobacterales</taxon>
        <taxon>Desulfosarcinaceae</taxon>
        <taxon>Desulfosarcina</taxon>
    </lineage>
</organism>
<dbReference type="OrthoDB" id="5405625at2"/>
<evidence type="ECO:0000313" key="1">
    <source>
        <dbReference type="EMBL" id="BBO78243.1"/>
    </source>
</evidence>
<dbReference type="AlphaFoldDB" id="A0A5K7ZEU4"/>
<dbReference type="Proteomes" id="UP000427769">
    <property type="component" value="Chromosome"/>
</dbReference>
<evidence type="ECO:0000313" key="2">
    <source>
        <dbReference type="Proteomes" id="UP000427769"/>
    </source>
</evidence>
<proteinExistence type="predicted"/>
<dbReference type="KEGG" id="dwd:DSCW_56600"/>
<accession>A0A5K7ZEU4</accession>
<sequence length="114" mass="12960">MFRKAIFLITATIFLFSSVGVTLALEKGNKRKGKYTYRKVYKACMERGEVDSPKPPISPDAKTQAQWTRVFEKKDFGDFGCKAEWEALSENDLTDIYTYLHDHAADSPTPAKCK</sequence>
<name>A0A5K7ZEU4_9BACT</name>
<gene>
    <name evidence="1" type="ORF">DSCW_56600</name>
</gene>
<protein>
    <submittedName>
        <fullName evidence="1">Periplasmic monoheme cytochrome c</fullName>
    </submittedName>
</protein>
<keyword evidence="2" id="KW-1185">Reference proteome</keyword>
<dbReference type="EMBL" id="AP021875">
    <property type="protein sequence ID" value="BBO78243.1"/>
    <property type="molecule type" value="Genomic_DNA"/>
</dbReference>
<reference evidence="1 2" key="1">
    <citation type="submission" date="2019-11" db="EMBL/GenBank/DDBJ databases">
        <title>Comparative genomics of hydrocarbon-degrading Desulfosarcina strains.</title>
        <authorList>
            <person name="Watanabe M."/>
            <person name="Kojima H."/>
            <person name="Fukui M."/>
        </authorList>
    </citation>
    <scope>NUCLEOTIDE SEQUENCE [LARGE SCALE GENOMIC DNA]</scope>
    <source>
        <strain evidence="1 2">PP31</strain>
    </source>
</reference>